<name>A0A127FAK3_STEDE</name>
<accession>A0A127FAK3</accession>
<gene>
    <name evidence="3" type="ORF">ACG33_10146</name>
</gene>
<proteinExistence type="predicted"/>
<dbReference type="GO" id="GO:0016757">
    <property type="term" value="F:glycosyltransferase activity"/>
    <property type="evidence" value="ECO:0007669"/>
    <property type="project" value="InterPro"/>
</dbReference>
<protein>
    <recommendedName>
        <fullName evidence="5">Glycosyltransferase subfamily 4-like N-terminal domain-containing protein</fullName>
    </recommendedName>
</protein>
<dbReference type="OrthoDB" id="9795746at2"/>
<dbReference type="RefSeq" id="WP_083536719.1">
    <property type="nucleotide sequence ID" value="NZ_CP011971.1"/>
</dbReference>
<reference evidence="3 4" key="1">
    <citation type="submission" date="2015-06" db="EMBL/GenBank/DDBJ databases">
        <title>A Comprehensive Approach to Explore the Metabolic and Phylogenetic Diversity of Bacterial Steroid Degradation in the Environment: Testosterone as an Example.</title>
        <authorList>
            <person name="Yang F.-C."/>
            <person name="Chen Y.-L."/>
            <person name="Yu C.-P."/>
            <person name="Tang S.-L."/>
            <person name="Wang P.-H."/>
            <person name="Ismail W."/>
            <person name="Wang C.-H."/>
            <person name="Yang C.-Y."/>
            <person name="Chiang Y.-R."/>
        </authorList>
    </citation>
    <scope>NUCLEOTIDE SEQUENCE [LARGE SCALE GENOMIC DNA]</scope>
    <source>
        <strain evidence="3 4">DSM 18526</strain>
    </source>
</reference>
<evidence type="ECO:0000313" key="4">
    <source>
        <dbReference type="Proteomes" id="UP000070250"/>
    </source>
</evidence>
<dbReference type="AlphaFoldDB" id="A0A127FAK3"/>
<organism evidence="3 4">
    <name type="scientific">Steroidobacter denitrificans</name>
    <dbReference type="NCBI Taxonomy" id="465721"/>
    <lineage>
        <taxon>Bacteria</taxon>
        <taxon>Pseudomonadati</taxon>
        <taxon>Pseudomonadota</taxon>
        <taxon>Gammaproteobacteria</taxon>
        <taxon>Steroidobacterales</taxon>
        <taxon>Steroidobacteraceae</taxon>
        <taxon>Steroidobacter</taxon>
    </lineage>
</organism>
<evidence type="ECO:0008006" key="5">
    <source>
        <dbReference type="Google" id="ProtNLM"/>
    </source>
</evidence>
<dbReference type="PANTHER" id="PTHR12526">
    <property type="entry name" value="GLYCOSYLTRANSFERASE"/>
    <property type="match status" value="1"/>
</dbReference>
<dbReference type="Gene3D" id="3.40.50.2000">
    <property type="entry name" value="Glycogen Phosphorylase B"/>
    <property type="match status" value="2"/>
</dbReference>
<dbReference type="Pfam" id="PF13439">
    <property type="entry name" value="Glyco_transf_4"/>
    <property type="match status" value="1"/>
</dbReference>
<dbReference type="Pfam" id="PF00534">
    <property type="entry name" value="Glycos_transf_1"/>
    <property type="match status" value="1"/>
</dbReference>
<dbReference type="SUPFAM" id="SSF53756">
    <property type="entry name" value="UDP-Glycosyltransferase/glycogen phosphorylase"/>
    <property type="match status" value="1"/>
</dbReference>
<evidence type="ECO:0000259" key="2">
    <source>
        <dbReference type="Pfam" id="PF13439"/>
    </source>
</evidence>
<dbReference type="InterPro" id="IPR028098">
    <property type="entry name" value="Glyco_trans_4-like_N"/>
</dbReference>
<keyword evidence="4" id="KW-1185">Reference proteome</keyword>
<dbReference type="InterPro" id="IPR001296">
    <property type="entry name" value="Glyco_trans_1"/>
</dbReference>
<evidence type="ECO:0000259" key="1">
    <source>
        <dbReference type="Pfam" id="PF00534"/>
    </source>
</evidence>
<feature type="domain" description="Glycosyltransferase subfamily 4-like N-terminal" evidence="2">
    <location>
        <begin position="14"/>
        <end position="175"/>
    </location>
</feature>
<dbReference type="PATRIC" id="fig|465721.4.peg.2156"/>
<dbReference type="PANTHER" id="PTHR12526:SF630">
    <property type="entry name" value="GLYCOSYLTRANSFERASE"/>
    <property type="match status" value="1"/>
</dbReference>
<dbReference type="Proteomes" id="UP000070250">
    <property type="component" value="Chromosome"/>
</dbReference>
<dbReference type="EMBL" id="CP011971">
    <property type="protein sequence ID" value="AMN47453.1"/>
    <property type="molecule type" value="Genomic_DNA"/>
</dbReference>
<sequence length="367" mass="40771">MNLKLAIVAPGEFFGGAERQILSLLDHLQNQSITCKLILLHDRELATQARALGADPYITGNGRRFDFQALFDLRSVLQTYNVVHTHGYKATILAALARPRKGFTLVKTEHGRVEVGRGSVLQRLTSNVYRKLENSLSRRVEATVVYVTEELRLSCLTEHEGMASRIIHNGIDSSRISNLIRPEEFSKEYFNLVVLGRLENVKGVQYAIDAMQDLDVPDKIKLHIVGDGPLYYTLTTLAKRGPREASIVFHGFRSDGARFAAHADLLLIPSQHEGLPYTLLEAVCAGTPVCASNVGGLAEVLQHERTALLIPPANPLSIRSAILRLYNDDKFRLSLAATAKAELSERFSSKSMGDAYINLYRDLYLSN</sequence>
<feature type="domain" description="Glycosyl transferase family 1" evidence="1">
    <location>
        <begin position="182"/>
        <end position="340"/>
    </location>
</feature>
<dbReference type="CDD" id="cd03801">
    <property type="entry name" value="GT4_PimA-like"/>
    <property type="match status" value="1"/>
</dbReference>
<dbReference type="STRING" id="465721.ACG33_10146"/>
<evidence type="ECO:0000313" key="3">
    <source>
        <dbReference type="EMBL" id="AMN47453.1"/>
    </source>
</evidence>
<dbReference type="GO" id="GO:1901135">
    <property type="term" value="P:carbohydrate derivative metabolic process"/>
    <property type="evidence" value="ECO:0007669"/>
    <property type="project" value="UniProtKB-ARBA"/>
</dbReference>
<dbReference type="KEGG" id="sdf:ACG33_10146"/>